<gene>
    <name evidence="2" type="ORF">GGQ80_000734</name>
</gene>
<dbReference type="AlphaFoldDB" id="A0A840F976"/>
<evidence type="ECO:0000313" key="2">
    <source>
        <dbReference type="EMBL" id="MBB4152846.1"/>
    </source>
</evidence>
<dbReference type="InterPro" id="IPR037682">
    <property type="entry name" value="TonB_C"/>
</dbReference>
<dbReference type="EMBL" id="JACIEV010000002">
    <property type="protein sequence ID" value="MBB4152846.1"/>
    <property type="molecule type" value="Genomic_DNA"/>
</dbReference>
<name>A0A840F976_9SPHN</name>
<organism evidence="2 3">
    <name type="scientific">Sphingomonas jinjuensis</name>
    <dbReference type="NCBI Taxonomy" id="535907"/>
    <lineage>
        <taxon>Bacteria</taxon>
        <taxon>Pseudomonadati</taxon>
        <taxon>Pseudomonadota</taxon>
        <taxon>Alphaproteobacteria</taxon>
        <taxon>Sphingomonadales</taxon>
        <taxon>Sphingomonadaceae</taxon>
        <taxon>Sphingomonas</taxon>
    </lineage>
</organism>
<comment type="caution">
    <text evidence="2">The sequence shown here is derived from an EMBL/GenBank/DDBJ whole genome shotgun (WGS) entry which is preliminary data.</text>
</comment>
<dbReference type="Proteomes" id="UP000529795">
    <property type="component" value="Unassembled WGS sequence"/>
</dbReference>
<proteinExistence type="predicted"/>
<dbReference type="RefSeq" id="WP_183982546.1">
    <property type="nucleotide sequence ID" value="NZ_JACIEV010000002.1"/>
</dbReference>
<feature type="domain" description="TonB C-terminal" evidence="1">
    <location>
        <begin position="568"/>
        <end position="660"/>
    </location>
</feature>
<dbReference type="GO" id="GO:0055085">
    <property type="term" value="P:transmembrane transport"/>
    <property type="evidence" value="ECO:0007669"/>
    <property type="project" value="InterPro"/>
</dbReference>
<keyword evidence="3" id="KW-1185">Reference proteome</keyword>
<sequence>MTVGLASVSAAGVVAQTAPPPPAATGAATAQQEYNAAVVLDDQGDKAGALAAWQRFGQRPGLTARTRGIAKVREGADLIALRRLDEGAEATRLGLANLPKNEAALAPDRWRANYNLGLAAENSLDYAMAASQYSAAEKEIADGVEGVVALVGVVRTLTFVDRLAARDALARLDRIAPAAKLGKSDLAQIARLHTLVALNTGDLRTASASALEAVTKLGGITEKTSVEDARARSDAAIALLLNNAPDEARRYMAMTGAGRLGTSRFDPAAAMQAPDCGGEAELRPSDVAVVEFAVDDDGRPVSIRPVYAAGGPAAGLAFARAVRDWSWTPEQVKAIPPFFRAAARVEMRCSTAFARPSLRGQLGVAVEEWLATKGAVASPEPQQPSTAIGEQRAALGAAEARSATSLQTLAALYRLMNNPFNPDPTTPLAARGLGIARTQGAPPVVQLAFDLPQREGARLDSWKPPVFQRLATAMLTEPTYAADPQARALLRLMMADRIDSGKSRGGASDTATLVLQQVVDDKALAANDPLRVGALVRLASIEERAGNPAGARDAFMKTGLSPSQCGLLDAPPKMVAMPGAEAFPMEALQWGFEGWTQVQYDVGSNGRAGNVRALLSYPPFIFTKAGTKFFDSATFAKTYRPDGSLGCGASTTRVKFTMPK</sequence>
<dbReference type="PROSITE" id="PS52015">
    <property type="entry name" value="TONB_CTD"/>
    <property type="match status" value="1"/>
</dbReference>
<dbReference type="Gene3D" id="3.30.2420.10">
    <property type="entry name" value="TonB"/>
    <property type="match status" value="1"/>
</dbReference>
<protein>
    <recommendedName>
        <fullName evidence="1">TonB C-terminal domain-containing protein</fullName>
    </recommendedName>
</protein>
<reference evidence="2 3" key="1">
    <citation type="submission" date="2020-08" db="EMBL/GenBank/DDBJ databases">
        <title>Genomic Encyclopedia of Type Strains, Phase IV (KMG-IV): sequencing the most valuable type-strain genomes for metagenomic binning, comparative biology and taxonomic classification.</title>
        <authorList>
            <person name="Goeker M."/>
        </authorList>
    </citation>
    <scope>NUCLEOTIDE SEQUENCE [LARGE SCALE GENOMIC DNA]</scope>
    <source>
        <strain evidence="2 3">YC6723</strain>
    </source>
</reference>
<dbReference type="SUPFAM" id="SSF74653">
    <property type="entry name" value="TolA/TonB C-terminal domain"/>
    <property type="match status" value="1"/>
</dbReference>
<evidence type="ECO:0000259" key="1">
    <source>
        <dbReference type="PROSITE" id="PS52015"/>
    </source>
</evidence>
<accession>A0A840F976</accession>
<evidence type="ECO:0000313" key="3">
    <source>
        <dbReference type="Proteomes" id="UP000529795"/>
    </source>
</evidence>